<comment type="caution">
    <text evidence="9">The sequence shown here is derived from an EMBL/GenBank/DDBJ whole genome shotgun (WGS) entry which is preliminary data.</text>
</comment>
<dbReference type="AlphaFoldDB" id="A0A162Q598"/>
<dbReference type="SUPFAM" id="SSF49562">
    <property type="entry name" value="C2 domain (Calcium/lipid-binding domain, CaLB)"/>
    <property type="match status" value="2"/>
</dbReference>
<feature type="compositionally biased region" description="Low complexity" evidence="6">
    <location>
        <begin position="1081"/>
        <end position="1093"/>
    </location>
</feature>
<evidence type="ECO:0000313" key="9">
    <source>
        <dbReference type="EMBL" id="OAC99099.1"/>
    </source>
</evidence>
<keyword evidence="10" id="KW-1185">Reference proteome</keyword>
<name>A0A162Q598_MUCCL</name>
<dbReference type="PROSITE" id="PS50004">
    <property type="entry name" value="C2"/>
    <property type="match status" value="2"/>
</dbReference>
<dbReference type="OrthoDB" id="419768at2759"/>
<evidence type="ECO:0000259" key="7">
    <source>
        <dbReference type="PROSITE" id="PS50004"/>
    </source>
</evidence>
<dbReference type="SMART" id="SM00239">
    <property type="entry name" value="C2"/>
    <property type="match status" value="2"/>
</dbReference>
<evidence type="ECO:0000313" key="10">
    <source>
        <dbReference type="Proteomes" id="UP000077051"/>
    </source>
</evidence>
<dbReference type="InterPro" id="IPR000008">
    <property type="entry name" value="C2_dom"/>
</dbReference>
<organism evidence="9 10">
    <name type="scientific">Mucor lusitanicus CBS 277.49</name>
    <dbReference type="NCBI Taxonomy" id="747725"/>
    <lineage>
        <taxon>Eukaryota</taxon>
        <taxon>Fungi</taxon>
        <taxon>Fungi incertae sedis</taxon>
        <taxon>Mucoromycota</taxon>
        <taxon>Mucoromycotina</taxon>
        <taxon>Mucoromycetes</taxon>
        <taxon>Mucorales</taxon>
        <taxon>Mucorineae</taxon>
        <taxon>Mucoraceae</taxon>
        <taxon>Mucor</taxon>
    </lineage>
</organism>
<dbReference type="Pfam" id="PF25331">
    <property type="entry name" value="C2_Mug190_3rd"/>
    <property type="match status" value="1"/>
</dbReference>
<feature type="region of interest" description="Disordered" evidence="6">
    <location>
        <begin position="993"/>
        <end position="1017"/>
    </location>
</feature>
<evidence type="ECO:0000256" key="1">
    <source>
        <dbReference type="ARBA" id="ARBA00004370"/>
    </source>
</evidence>
<keyword evidence="5" id="KW-0472">Membrane</keyword>
<dbReference type="CDD" id="cd21676">
    <property type="entry name" value="SMP_Mug190"/>
    <property type="match status" value="1"/>
</dbReference>
<dbReference type="PANTHER" id="PTHR47348:SF3">
    <property type="entry name" value="MEIOTICALLY UP-REGULATED GENE 190 PROTEIN"/>
    <property type="match status" value="1"/>
</dbReference>
<evidence type="ECO:0000259" key="8">
    <source>
        <dbReference type="PROSITE" id="PS51847"/>
    </source>
</evidence>
<feature type="region of interest" description="Disordered" evidence="6">
    <location>
        <begin position="437"/>
        <end position="473"/>
    </location>
</feature>
<evidence type="ECO:0000256" key="6">
    <source>
        <dbReference type="SAM" id="MobiDB-lite"/>
    </source>
</evidence>
<keyword evidence="2" id="KW-0813">Transport</keyword>
<sequence length="1172" mass="132172">MCFKYLLMSAFVCFIIGHYRFSLTTFCFASLTGVAAFYMLSSTVLEGFEWQLEKIDGAKKLIDLGNHENNGETMEWFNDIAEKIWRSIDPRIFMAVEDILEDTLARVAPKVIKAARVADFDLGTAAPRIEKLQIFPPSPHQPPESIFGECEFSLRADGSAAPSPGSTARHVTAPGASIRFKTGINAALDVRGELTKITGKMRFHLVTSPDIPFVSTVTISFTSAPTIETAVMPISKRLNVMRLPMLKTLVNEGVKLGFKQLVDPESLTIDVAKIMATQSDTFAIGLVRAEIRQVKRLKAKSKDPENLFVTMALSSAEMKDNIKSTRVLANKKDPIWNEDLYQLVTSDDIKNDVYFNIKVMKADKVKNDQYWGSISASVKDVTLGQLDKNENVSSWCTSERVMYDGWVPIDGKSERDSEAFLNFKLTFHPKYVIPEEKRSKTEQVKREKLKQKQENEEKKRLAKQERRNSKKARFSMVFDTPQDQLGQAMKEIAEKTKENTAASRAHHAQDEQYDLQGGQVALKSDNDSDLGKSELINIRDEYIHGDDDTSETDTLVDSDQAAQDAALEEDLNYYEPGETVSPEHTSGVLSITITQAKDLEIVDPDLMTFKSRRHPYNADKSVNPYALVYVNDRKVFQTRPKMKASCPYWNADTECFLKNYATSFIRISVKTSIDLEHDPVIGTNVLKISDLFDGPVRKVKEAERWITLKNGIGYGKVLLNVTYKPIKLTLPRELSGSDVGTLVIQSIHLTNLKNTMDTKNLKHTRATISLNVEPKIQKHLQSSALTQETTGSTWGWSADSSYFPLLMRYKTALFIQLSQGMGAHRATARLWMKEIVDYEWQDLTLGLHDYTPETGNGNRDELSWGSDGPNGYIVLRLKFVPGFSPVHAQLPSFKLDMLGADPFQKDDAWEKAHLLIQKEGSENYAISVPATCGINKDKRDQVIEHIDKSQRANNKRRTSTLIGMNKSKKPNVRQMSLATLTEKQRNDLVQLLQHQQHQQVETRHAQNEPSSSESTFDVFKSESYNPFAAIKSTSNPEEEATAQQDTRPSSNSTTQPLPEHHANRHSTGYDFYNTTDRRVSEASTSSSISVAQPSTPPEVVLDPNTKSHQLMEIETATYLNAMRDDLRNSKIPNYRLLRKLSKGKDYFTEQFKTLREGPNSELRANKAVMKEV</sequence>
<dbReference type="Gene3D" id="2.60.40.150">
    <property type="entry name" value="C2 domain"/>
    <property type="match status" value="2"/>
</dbReference>
<comment type="subcellular location">
    <subcellularLocation>
        <location evidence="1">Membrane</location>
    </subcellularLocation>
</comment>
<dbReference type="Pfam" id="PF00168">
    <property type="entry name" value="C2"/>
    <property type="match status" value="2"/>
</dbReference>
<keyword evidence="4" id="KW-0446">Lipid-binding</keyword>
<evidence type="ECO:0008006" key="11">
    <source>
        <dbReference type="Google" id="ProtNLM"/>
    </source>
</evidence>
<gene>
    <name evidence="9" type="ORF">MUCCIDRAFT_166553</name>
</gene>
<feature type="compositionally biased region" description="Polar residues" evidence="6">
    <location>
        <begin position="1031"/>
        <end position="1056"/>
    </location>
</feature>
<dbReference type="GO" id="GO:0006869">
    <property type="term" value="P:lipid transport"/>
    <property type="evidence" value="ECO:0007669"/>
    <property type="project" value="UniProtKB-KW"/>
</dbReference>
<proteinExistence type="predicted"/>
<evidence type="ECO:0000256" key="5">
    <source>
        <dbReference type="ARBA" id="ARBA00023136"/>
    </source>
</evidence>
<dbReference type="GO" id="GO:0016020">
    <property type="term" value="C:membrane"/>
    <property type="evidence" value="ECO:0007669"/>
    <property type="project" value="UniProtKB-SubCell"/>
</dbReference>
<protein>
    <recommendedName>
        <fullName evidence="11">C2 domain-containing protein</fullName>
    </recommendedName>
</protein>
<evidence type="ECO:0000256" key="2">
    <source>
        <dbReference type="ARBA" id="ARBA00022448"/>
    </source>
</evidence>
<feature type="region of interest" description="Disordered" evidence="6">
    <location>
        <begin position="1031"/>
        <end position="1101"/>
    </location>
</feature>
<dbReference type="InterPro" id="IPR031468">
    <property type="entry name" value="SMP_LBD"/>
</dbReference>
<dbReference type="InterPro" id="IPR057349">
    <property type="entry name" value="C2_Mug190_3rd"/>
</dbReference>
<dbReference type="Proteomes" id="UP000077051">
    <property type="component" value="Unassembled WGS sequence"/>
</dbReference>
<dbReference type="EMBL" id="AMYB01000008">
    <property type="protein sequence ID" value="OAC99099.1"/>
    <property type="molecule type" value="Genomic_DNA"/>
</dbReference>
<evidence type="ECO:0000256" key="4">
    <source>
        <dbReference type="ARBA" id="ARBA00023121"/>
    </source>
</evidence>
<keyword evidence="3" id="KW-0445">Lipid transport</keyword>
<feature type="domain" description="SMP-LTD" evidence="8">
    <location>
        <begin position="70"/>
        <end position="272"/>
    </location>
</feature>
<feature type="region of interest" description="Disordered" evidence="6">
    <location>
        <begin position="946"/>
        <end position="973"/>
    </location>
</feature>
<dbReference type="STRING" id="747725.A0A162Q598"/>
<dbReference type="Pfam" id="PF25669">
    <property type="entry name" value="SMP_MUG190-like"/>
    <property type="match status" value="2"/>
</dbReference>
<dbReference type="PROSITE" id="PS51847">
    <property type="entry name" value="SMP"/>
    <property type="match status" value="1"/>
</dbReference>
<evidence type="ECO:0000256" key="3">
    <source>
        <dbReference type="ARBA" id="ARBA00023055"/>
    </source>
</evidence>
<feature type="domain" description="C2" evidence="7">
    <location>
        <begin position="563"/>
        <end position="706"/>
    </location>
</feature>
<dbReference type="GO" id="GO:0008289">
    <property type="term" value="F:lipid binding"/>
    <property type="evidence" value="ECO:0007669"/>
    <property type="project" value="UniProtKB-KW"/>
</dbReference>
<reference evidence="9 10" key="1">
    <citation type="submission" date="2015-06" db="EMBL/GenBank/DDBJ databases">
        <title>Expansion of signal transduction pathways in fungi by whole-genome duplication.</title>
        <authorList>
            <consortium name="DOE Joint Genome Institute"/>
            <person name="Corrochano L.M."/>
            <person name="Kuo A."/>
            <person name="Marcet-Houben M."/>
            <person name="Polaino S."/>
            <person name="Salamov A."/>
            <person name="Villalobos J.M."/>
            <person name="Alvarez M.I."/>
            <person name="Avalos J."/>
            <person name="Benito E.P."/>
            <person name="Benoit I."/>
            <person name="Burger G."/>
            <person name="Camino L.P."/>
            <person name="Canovas D."/>
            <person name="Cerda-Olmedo E."/>
            <person name="Cheng J.-F."/>
            <person name="Dominguez A."/>
            <person name="Elias M."/>
            <person name="Eslava A.P."/>
            <person name="Glaser F."/>
            <person name="Grimwood J."/>
            <person name="Gutierrez G."/>
            <person name="Heitman J."/>
            <person name="Henrissat B."/>
            <person name="Iturriaga E.A."/>
            <person name="Lang B.F."/>
            <person name="Lavin J.L."/>
            <person name="Lee S."/>
            <person name="Li W."/>
            <person name="Lindquist E."/>
            <person name="Lopez-Garcia S."/>
            <person name="Luque E.M."/>
            <person name="Marcos A.T."/>
            <person name="Martin J."/>
            <person name="Mccluskey K."/>
            <person name="Medina H.R."/>
            <person name="Miralles-Duran A."/>
            <person name="Miyazaki A."/>
            <person name="Munoz-Torres E."/>
            <person name="Oguiza J.A."/>
            <person name="Ohm R."/>
            <person name="Olmedo M."/>
            <person name="Orejas M."/>
            <person name="Ortiz-Castellanos L."/>
            <person name="Pisabarro A.G."/>
            <person name="Rodriguez-Romero J."/>
            <person name="Ruiz-Herrera J."/>
            <person name="Ruiz-Vazquez R."/>
            <person name="Sanz C."/>
            <person name="Schackwitz W."/>
            <person name="Schmutz J."/>
            <person name="Shahriari M."/>
            <person name="Shelest E."/>
            <person name="Silva-Franco F."/>
            <person name="Soanes D."/>
            <person name="Syed K."/>
            <person name="Tagua V.G."/>
            <person name="Talbot N.J."/>
            <person name="Thon M."/>
            <person name="De Vries R.P."/>
            <person name="Wiebenga A."/>
            <person name="Yadav J.S."/>
            <person name="Braun E.L."/>
            <person name="Baker S."/>
            <person name="Garre V."/>
            <person name="Horwitz B."/>
            <person name="Torres-Martinez S."/>
            <person name="Idnurm A."/>
            <person name="Herrera-Estrella A."/>
            <person name="Gabaldon T."/>
            <person name="Grigoriev I.V."/>
        </authorList>
    </citation>
    <scope>NUCLEOTIDE SEQUENCE [LARGE SCALE GENOMIC DNA]</scope>
    <source>
        <strain evidence="9 10">CBS 277.49</strain>
    </source>
</reference>
<dbReference type="VEuPathDB" id="FungiDB:MUCCIDRAFT_166553"/>
<accession>A0A162Q598</accession>
<dbReference type="InterPro" id="IPR035892">
    <property type="entry name" value="C2_domain_sf"/>
</dbReference>
<feature type="domain" description="C2" evidence="7">
    <location>
        <begin position="263"/>
        <end position="396"/>
    </location>
</feature>
<dbReference type="PANTHER" id="PTHR47348">
    <property type="entry name" value="MEIOTICALLY UP-REGULATED GENE 190 PROTEIN"/>
    <property type="match status" value="1"/>
</dbReference>
<feature type="compositionally biased region" description="Basic and acidic residues" evidence="6">
    <location>
        <begin position="437"/>
        <end position="467"/>
    </location>
</feature>